<feature type="binding site" evidence="9">
    <location>
        <begin position="38"/>
        <end position="42"/>
    </location>
    <ligand>
        <name>4-amino-2-methyl-5-(diphosphooxymethyl)pyrimidine</name>
        <dbReference type="ChEBI" id="CHEBI:57841"/>
    </ligand>
</feature>
<evidence type="ECO:0000256" key="2">
    <source>
        <dbReference type="ARBA" id="ARBA00022679"/>
    </source>
</evidence>
<dbReference type="InterPro" id="IPR000595">
    <property type="entry name" value="cNMP-bd_dom"/>
</dbReference>
<evidence type="ECO:0000256" key="5">
    <source>
        <dbReference type="ARBA" id="ARBA00022977"/>
    </source>
</evidence>
<evidence type="ECO:0000256" key="1">
    <source>
        <dbReference type="ARBA" id="ARBA00005165"/>
    </source>
</evidence>
<dbReference type="AlphaFoldDB" id="A0A091BTQ4"/>
<dbReference type="InterPro" id="IPR022998">
    <property type="entry name" value="ThiamineP_synth_TenI"/>
</dbReference>
<keyword evidence="3 9" id="KW-0479">Metal-binding</keyword>
<dbReference type="GO" id="GO:0005737">
    <property type="term" value="C:cytoplasm"/>
    <property type="evidence" value="ECO:0007669"/>
    <property type="project" value="TreeGrafter"/>
</dbReference>
<organism evidence="13 15">
    <name type="scientific">Streptococcus equinus JB1</name>
    <dbReference type="NCBI Taxonomy" id="1294274"/>
    <lineage>
        <taxon>Bacteria</taxon>
        <taxon>Bacillati</taxon>
        <taxon>Bacillota</taxon>
        <taxon>Bacilli</taxon>
        <taxon>Lactobacillales</taxon>
        <taxon>Streptococcaceae</taxon>
        <taxon>Streptococcus</taxon>
    </lineage>
</organism>
<dbReference type="Proteomes" id="UP000029382">
    <property type="component" value="Unassembled WGS sequence"/>
</dbReference>
<dbReference type="Proteomes" id="UP000182793">
    <property type="component" value="Unassembled WGS sequence"/>
</dbReference>
<keyword evidence="2 9" id="KW-0808">Transferase</keyword>
<evidence type="ECO:0000256" key="3">
    <source>
        <dbReference type="ARBA" id="ARBA00022723"/>
    </source>
</evidence>
<dbReference type="CDD" id="cd00564">
    <property type="entry name" value="TMP_TenI"/>
    <property type="match status" value="1"/>
</dbReference>
<reference evidence="13 15" key="1">
    <citation type="journal article" date="2014" name="Genome Announc.">
        <title>Draft Genome Sequences of Streptococcus bovis Strains ATCC 33317 and JB1.</title>
        <authorList>
            <person name="Benahmed F.H."/>
            <person name="Gopinath G.R."/>
            <person name="Harbottle H."/>
            <person name="Cotta M.A."/>
            <person name="Luo Y."/>
            <person name="Henderson C."/>
            <person name="Teri P."/>
            <person name="Soppet D."/>
            <person name="Rasmussen M."/>
            <person name="Whitehead T.R."/>
            <person name="Davidson M."/>
        </authorList>
    </citation>
    <scope>NUCLEOTIDE SEQUENCE [LARGE SCALE GENOMIC DNA]</scope>
    <source>
        <strain evidence="13 15">JB1</strain>
    </source>
</reference>
<dbReference type="PROSITE" id="PS50042">
    <property type="entry name" value="CNMP_BINDING_3"/>
    <property type="match status" value="1"/>
</dbReference>
<dbReference type="SUPFAM" id="SSF51391">
    <property type="entry name" value="Thiamin phosphate synthase"/>
    <property type="match status" value="1"/>
</dbReference>
<evidence type="ECO:0000313" key="15">
    <source>
        <dbReference type="Proteomes" id="UP000029382"/>
    </source>
</evidence>
<dbReference type="InterPro" id="IPR036206">
    <property type="entry name" value="ThiamineP_synth_sf"/>
</dbReference>
<protein>
    <recommendedName>
        <fullName evidence="9">Thiamine-phosphate synthase</fullName>
        <shortName evidence="9">TP synthase</shortName>
        <shortName evidence="9">TPS</shortName>
        <ecNumber evidence="9">2.5.1.3</ecNumber>
    </recommendedName>
    <alternativeName>
        <fullName evidence="9">Thiamine-phosphate pyrophosphorylase</fullName>
        <shortName evidence="9">TMP pyrophosphorylase</shortName>
        <shortName evidence="9">TMP-PPase</shortName>
    </alternativeName>
</protein>
<evidence type="ECO:0000259" key="12">
    <source>
        <dbReference type="PROSITE" id="PS50042"/>
    </source>
</evidence>
<dbReference type="Gene3D" id="3.20.20.70">
    <property type="entry name" value="Aldolase class I"/>
    <property type="match status" value="1"/>
</dbReference>
<dbReference type="PANTHER" id="PTHR20857:SF15">
    <property type="entry name" value="THIAMINE-PHOSPHATE SYNTHASE"/>
    <property type="match status" value="1"/>
</dbReference>
<dbReference type="PANTHER" id="PTHR20857">
    <property type="entry name" value="THIAMINE-PHOSPHATE PYROPHOSPHORYLASE"/>
    <property type="match status" value="1"/>
</dbReference>
<evidence type="ECO:0000256" key="8">
    <source>
        <dbReference type="ARBA" id="ARBA00047883"/>
    </source>
</evidence>
<evidence type="ECO:0000256" key="9">
    <source>
        <dbReference type="HAMAP-Rule" id="MF_00097"/>
    </source>
</evidence>
<dbReference type="UniPathway" id="UPA00060">
    <property type="reaction ID" value="UER00141"/>
</dbReference>
<evidence type="ECO:0000313" key="16">
    <source>
        <dbReference type="Proteomes" id="UP000182793"/>
    </source>
</evidence>
<evidence type="ECO:0000313" key="13">
    <source>
        <dbReference type="EMBL" id="KFN87805.1"/>
    </source>
</evidence>
<feature type="domain" description="Cyclic nucleotide-binding" evidence="12">
    <location>
        <begin position="169"/>
        <end position="210"/>
    </location>
</feature>
<dbReference type="HAMAP" id="MF_00097">
    <property type="entry name" value="TMP_synthase"/>
    <property type="match status" value="1"/>
</dbReference>
<comment type="pathway">
    <text evidence="1 9 11">Cofactor biosynthesis; thiamine diphosphate biosynthesis; thiamine phosphate from 4-amino-2-methyl-5-diphosphomethylpyrimidine and 4-methyl-5-(2-phosphoethyl)-thiazole: step 1/1.</text>
</comment>
<feature type="binding site" evidence="9">
    <location>
        <position position="93"/>
    </location>
    <ligand>
        <name>Mg(2+)</name>
        <dbReference type="ChEBI" id="CHEBI:18420"/>
    </ligand>
</feature>
<name>A0A091BTQ4_STREI</name>
<keyword evidence="4 9" id="KW-0460">Magnesium</keyword>
<dbReference type="RefSeq" id="WP_039696841.1">
    <property type="nucleotide sequence ID" value="NZ_AUZH01000020.1"/>
</dbReference>
<feature type="binding site" evidence="9">
    <location>
        <position position="111"/>
    </location>
    <ligand>
        <name>4-amino-2-methyl-5-(diphosphooxymethyl)pyrimidine</name>
        <dbReference type="ChEBI" id="CHEBI:57841"/>
    </ligand>
</feature>
<dbReference type="GO" id="GO:0000287">
    <property type="term" value="F:magnesium ion binding"/>
    <property type="evidence" value="ECO:0007669"/>
    <property type="project" value="UniProtKB-UniRule"/>
</dbReference>
<keyword evidence="16" id="KW-1185">Reference proteome</keyword>
<dbReference type="Pfam" id="PF02581">
    <property type="entry name" value="TMP-TENI"/>
    <property type="match status" value="1"/>
</dbReference>
<dbReference type="GO" id="GO:0004789">
    <property type="term" value="F:thiamine-phosphate diphosphorylase activity"/>
    <property type="evidence" value="ECO:0007669"/>
    <property type="project" value="UniProtKB-UniRule"/>
</dbReference>
<evidence type="ECO:0000256" key="10">
    <source>
        <dbReference type="RuleBase" id="RU003826"/>
    </source>
</evidence>
<gene>
    <name evidence="9 13" type="primary">thiE</name>
    <name evidence="13" type="ORF">H702_06045</name>
    <name evidence="14" type="ORF">SAMN02910290_01401</name>
</gene>
<feature type="binding site" evidence="9">
    <location>
        <position position="73"/>
    </location>
    <ligand>
        <name>4-amino-2-methyl-5-(diphosphooxymethyl)pyrimidine</name>
        <dbReference type="ChEBI" id="CHEBI:57841"/>
    </ligand>
</feature>
<feature type="binding site" evidence="9">
    <location>
        <begin position="189"/>
        <end position="190"/>
    </location>
    <ligand>
        <name>2-[(2R,5Z)-2-carboxy-4-methylthiazol-5(2H)-ylidene]ethyl phosphate</name>
        <dbReference type="ChEBI" id="CHEBI:62899"/>
    </ligand>
</feature>
<feature type="binding site" evidence="9">
    <location>
        <begin position="137"/>
        <end position="139"/>
    </location>
    <ligand>
        <name>2-[(2R,5Z)-2-carboxy-4-methylthiazol-5(2H)-ylidene]ethyl phosphate</name>
        <dbReference type="ChEBI" id="CHEBI:62899"/>
    </ligand>
</feature>
<feature type="binding site" evidence="9">
    <location>
        <position position="140"/>
    </location>
    <ligand>
        <name>4-amino-2-methyl-5-(diphosphooxymethyl)pyrimidine</name>
        <dbReference type="ChEBI" id="CHEBI:57841"/>
    </ligand>
</feature>
<comment type="similarity">
    <text evidence="9 10">Belongs to the thiamine-phosphate synthase family.</text>
</comment>
<keyword evidence="5 9" id="KW-0784">Thiamine biosynthesis</keyword>
<feature type="binding site" evidence="9">
    <location>
        <position position="74"/>
    </location>
    <ligand>
        <name>Mg(2+)</name>
        <dbReference type="ChEBI" id="CHEBI:18420"/>
    </ligand>
</feature>
<dbReference type="EC" id="2.5.1.3" evidence="9"/>
<evidence type="ECO:0000256" key="4">
    <source>
        <dbReference type="ARBA" id="ARBA00022842"/>
    </source>
</evidence>
<sequence length="210" mass="22962">MNKEQLQVYFICGTPNCPKGKFLDILEAAFKSGVTCFQFREKGQEALSGQEKKELALKVKELCRKYHVLFFINDDIDLALEIGVDGVHLGQDDMPVREARKLFPDKLIGLSVGNAKEYHLSAIDVVDYIGVGPIFPTSSKSDAGQVIGLNGLREMRELDKDIPIVAIGGITFGDVAAIRQSGADGVAVISAIAQSKEVELDTQRFARAFD</sequence>
<accession>A0A091BTQ4</accession>
<comment type="caution">
    <text evidence="13">The sequence shown here is derived from an EMBL/GenBank/DDBJ whole genome shotgun (WGS) entry which is preliminary data.</text>
</comment>
<comment type="catalytic activity">
    <reaction evidence="6 9 10">
        <text>4-methyl-5-(2-phosphooxyethyl)-thiazole + 4-amino-2-methyl-5-(diphosphooxymethyl)pyrimidine + H(+) = thiamine phosphate + diphosphate</text>
        <dbReference type="Rhea" id="RHEA:22328"/>
        <dbReference type="ChEBI" id="CHEBI:15378"/>
        <dbReference type="ChEBI" id="CHEBI:33019"/>
        <dbReference type="ChEBI" id="CHEBI:37575"/>
        <dbReference type="ChEBI" id="CHEBI:57841"/>
        <dbReference type="ChEBI" id="CHEBI:58296"/>
        <dbReference type="EC" id="2.5.1.3"/>
    </reaction>
</comment>
<evidence type="ECO:0000256" key="7">
    <source>
        <dbReference type="ARBA" id="ARBA00047851"/>
    </source>
</evidence>
<dbReference type="EMBL" id="FOTG01000007">
    <property type="protein sequence ID" value="SFL32724.1"/>
    <property type="molecule type" value="Genomic_DNA"/>
</dbReference>
<evidence type="ECO:0000256" key="11">
    <source>
        <dbReference type="RuleBase" id="RU004253"/>
    </source>
</evidence>
<comment type="catalytic activity">
    <reaction evidence="7 9 10">
        <text>2-(2-carboxy-4-methylthiazol-5-yl)ethyl phosphate + 4-amino-2-methyl-5-(diphosphooxymethyl)pyrimidine + 2 H(+) = thiamine phosphate + CO2 + diphosphate</text>
        <dbReference type="Rhea" id="RHEA:47848"/>
        <dbReference type="ChEBI" id="CHEBI:15378"/>
        <dbReference type="ChEBI" id="CHEBI:16526"/>
        <dbReference type="ChEBI" id="CHEBI:33019"/>
        <dbReference type="ChEBI" id="CHEBI:37575"/>
        <dbReference type="ChEBI" id="CHEBI:57841"/>
        <dbReference type="ChEBI" id="CHEBI:62890"/>
        <dbReference type="EC" id="2.5.1.3"/>
    </reaction>
</comment>
<comment type="catalytic activity">
    <reaction evidence="8 9 10">
        <text>2-[(2R,5Z)-2-carboxy-4-methylthiazol-5(2H)-ylidene]ethyl phosphate + 4-amino-2-methyl-5-(diphosphooxymethyl)pyrimidine + 2 H(+) = thiamine phosphate + CO2 + diphosphate</text>
        <dbReference type="Rhea" id="RHEA:47844"/>
        <dbReference type="ChEBI" id="CHEBI:15378"/>
        <dbReference type="ChEBI" id="CHEBI:16526"/>
        <dbReference type="ChEBI" id="CHEBI:33019"/>
        <dbReference type="ChEBI" id="CHEBI:37575"/>
        <dbReference type="ChEBI" id="CHEBI:57841"/>
        <dbReference type="ChEBI" id="CHEBI:62899"/>
        <dbReference type="EC" id="2.5.1.3"/>
    </reaction>
</comment>
<feature type="binding site" evidence="9">
    <location>
        <position position="169"/>
    </location>
    <ligand>
        <name>2-[(2R,5Z)-2-carboxy-4-methylthiazol-5(2H)-ylidene]ethyl phosphate</name>
        <dbReference type="ChEBI" id="CHEBI:62899"/>
    </ligand>
</feature>
<dbReference type="NCBIfam" id="TIGR00693">
    <property type="entry name" value="thiE"/>
    <property type="match status" value="1"/>
</dbReference>
<dbReference type="GO" id="GO:0009229">
    <property type="term" value="P:thiamine diphosphate biosynthetic process"/>
    <property type="evidence" value="ECO:0007669"/>
    <property type="project" value="UniProtKB-UniRule"/>
</dbReference>
<dbReference type="FunFam" id="3.20.20.70:FF:000096">
    <property type="entry name" value="Thiamine-phosphate synthase"/>
    <property type="match status" value="1"/>
</dbReference>
<dbReference type="GO" id="GO:0009228">
    <property type="term" value="P:thiamine biosynthetic process"/>
    <property type="evidence" value="ECO:0007669"/>
    <property type="project" value="UniProtKB-KW"/>
</dbReference>
<reference evidence="14 16" key="2">
    <citation type="submission" date="2016-10" db="EMBL/GenBank/DDBJ databases">
        <authorList>
            <person name="Varghese N."/>
            <person name="Submissions S."/>
        </authorList>
    </citation>
    <scope>NUCLEOTIDE SEQUENCE [LARGE SCALE GENOMIC DNA]</scope>
    <source>
        <strain evidence="14 16">JB1</strain>
    </source>
</reference>
<dbReference type="InterPro" id="IPR034291">
    <property type="entry name" value="TMP_synthase"/>
</dbReference>
<comment type="cofactor">
    <cofactor evidence="9">
        <name>Mg(2+)</name>
        <dbReference type="ChEBI" id="CHEBI:18420"/>
    </cofactor>
    <text evidence="9">Binds 1 Mg(2+) ion per subunit.</text>
</comment>
<dbReference type="InterPro" id="IPR013785">
    <property type="entry name" value="Aldolase_TIM"/>
</dbReference>
<dbReference type="EMBL" id="AUZH01000020">
    <property type="protein sequence ID" value="KFN87805.1"/>
    <property type="molecule type" value="Genomic_DNA"/>
</dbReference>
<evidence type="ECO:0000313" key="14">
    <source>
        <dbReference type="EMBL" id="SFL32724.1"/>
    </source>
</evidence>
<evidence type="ECO:0000256" key="6">
    <source>
        <dbReference type="ARBA" id="ARBA00047334"/>
    </source>
</evidence>
<proteinExistence type="inferred from homology"/>
<comment type="function">
    <text evidence="9">Condenses 4-methyl-5-(beta-hydroxyethyl)thiazole monophosphate (THZ-P) and 2-methyl-4-amino-5-hydroxymethyl pyrimidine pyrophosphate (HMP-PP) to form thiamine monophosphate (TMP).</text>
</comment>